<dbReference type="InterPro" id="IPR036388">
    <property type="entry name" value="WH-like_DNA-bd_sf"/>
</dbReference>
<dbReference type="OrthoDB" id="9776021at2"/>
<organism evidence="2 3">
    <name type="scientific">Bifidobacterium biavatii DSM 23969</name>
    <dbReference type="NCBI Taxonomy" id="1437608"/>
    <lineage>
        <taxon>Bacteria</taxon>
        <taxon>Bacillati</taxon>
        <taxon>Actinomycetota</taxon>
        <taxon>Actinomycetes</taxon>
        <taxon>Bifidobacteriales</taxon>
        <taxon>Bifidobacteriaceae</taxon>
        <taxon>Bifidobacterium</taxon>
    </lineage>
</organism>
<dbReference type="Gene3D" id="1.10.10.10">
    <property type="entry name" value="Winged helix-like DNA-binding domain superfamily/Winged helix DNA-binding domain"/>
    <property type="match status" value="1"/>
</dbReference>
<dbReference type="AlphaFoldDB" id="A0A086ZWF5"/>
<accession>A0A086ZWF5</accession>
<evidence type="ECO:0000313" key="2">
    <source>
        <dbReference type="EMBL" id="KFI50855.1"/>
    </source>
</evidence>
<proteinExistence type="predicted"/>
<evidence type="ECO:0000256" key="1">
    <source>
        <dbReference type="SAM" id="MobiDB-lite"/>
    </source>
</evidence>
<gene>
    <name evidence="2" type="ORF">BBIA_2364</name>
</gene>
<evidence type="ECO:0000313" key="3">
    <source>
        <dbReference type="Proteomes" id="UP000029108"/>
    </source>
</evidence>
<dbReference type="STRING" id="1437608.GCA_000771645_02367"/>
<name>A0A086ZWF5_9BIFI</name>
<dbReference type="RefSeq" id="WP_033493105.1">
    <property type="nucleotide sequence ID" value="NZ_JDUU01000007.1"/>
</dbReference>
<feature type="compositionally biased region" description="Polar residues" evidence="1">
    <location>
        <begin position="127"/>
        <end position="141"/>
    </location>
</feature>
<comment type="caution">
    <text evidence="2">The sequence shown here is derived from an EMBL/GenBank/DDBJ whole genome shotgun (WGS) entry which is preliminary data.</text>
</comment>
<keyword evidence="3" id="KW-1185">Reference proteome</keyword>
<reference evidence="2 3" key="1">
    <citation type="submission" date="2014-03" db="EMBL/GenBank/DDBJ databases">
        <title>Genomics of Bifidobacteria.</title>
        <authorList>
            <person name="Ventura M."/>
            <person name="Milani C."/>
            <person name="Lugli G.A."/>
        </authorList>
    </citation>
    <scope>NUCLEOTIDE SEQUENCE [LARGE SCALE GENOMIC DNA]</scope>
    <source>
        <strain evidence="2 3">DSM 23969</strain>
    </source>
</reference>
<feature type="compositionally biased region" description="Low complexity" evidence="1">
    <location>
        <begin position="76"/>
        <end position="126"/>
    </location>
</feature>
<protein>
    <submittedName>
        <fullName evidence="2">Uncharacterized protein</fullName>
    </submittedName>
</protein>
<feature type="region of interest" description="Disordered" evidence="1">
    <location>
        <begin position="57"/>
        <end position="163"/>
    </location>
</feature>
<sequence>MVLYRWDDDGVEAFPSYRKALNWLQKRGVETAELAGLREAVFQGGEYCGYQWSLHKQRPAAGGDDDNTSIAGNNDASSAQANNTAQAKSQQSAATSSSRGNTIDSVATASASSHSTDISDDATSSAQESNTRGATTTASNATRERRRTKRNGTIAPFDGRNRREGAVEQVDPITLKTIATYNNTIIAAETMHVLPKMIRIACRRQMQSAGYLWRWVGDTRPLSTPPRIGHGRVVCRTDRDGNVLETYPSLQAAADSIGTQWRMTIIHAIENNRSAGGYWWRYLE</sequence>
<dbReference type="EMBL" id="JGYN01000012">
    <property type="protein sequence ID" value="KFI50855.1"/>
    <property type="molecule type" value="Genomic_DNA"/>
</dbReference>
<dbReference type="Proteomes" id="UP000029108">
    <property type="component" value="Unassembled WGS sequence"/>
</dbReference>